<dbReference type="InterPro" id="IPR001789">
    <property type="entry name" value="Sig_transdc_resp-reg_receiver"/>
</dbReference>
<dbReference type="InterPro" id="IPR011006">
    <property type="entry name" value="CheY-like_superfamily"/>
</dbReference>
<proteinExistence type="predicted"/>
<dbReference type="Pfam" id="PF00072">
    <property type="entry name" value="Response_reg"/>
    <property type="match status" value="1"/>
</dbReference>
<dbReference type="CDD" id="cd00156">
    <property type="entry name" value="REC"/>
    <property type="match status" value="1"/>
</dbReference>
<dbReference type="GO" id="GO:0000160">
    <property type="term" value="P:phosphorelay signal transduction system"/>
    <property type="evidence" value="ECO:0007669"/>
    <property type="project" value="InterPro"/>
</dbReference>
<accession>A0A433J841</accession>
<organism evidence="4 5">
    <name type="scientific">Azospirillum doebereinerae</name>
    <dbReference type="NCBI Taxonomy" id="92933"/>
    <lineage>
        <taxon>Bacteria</taxon>
        <taxon>Pseudomonadati</taxon>
        <taxon>Pseudomonadota</taxon>
        <taxon>Alphaproteobacteria</taxon>
        <taxon>Rhodospirillales</taxon>
        <taxon>Azospirillaceae</taxon>
        <taxon>Azospirillum</taxon>
    </lineage>
</organism>
<dbReference type="PANTHER" id="PTHR44591">
    <property type="entry name" value="STRESS RESPONSE REGULATOR PROTEIN 1"/>
    <property type="match status" value="1"/>
</dbReference>
<evidence type="ECO:0000259" key="3">
    <source>
        <dbReference type="PROSITE" id="PS50110"/>
    </source>
</evidence>
<dbReference type="Proteomes" id="UP000280346">
    <property type="component" value="Unassembled WGS sequence"/>
</dbReference>
<keyword evidence="1 2" id="KW-0597">Phosphoprotein</keyword>
<dbReference type="OrthoDB" id="5456285at2"/>
<evidence type="ECO:0000313" key="5">
    <source>
        <dbReference type="Proteomes" id="UP000280346"/>
    </source>
</evidence>
<dbReference type="PROSITE" id="PS50110">
    <property type="entry name" value="RESPONSE_REGULATORY"/>
    <property type="match status" value="1"/>
</dbReference>
<evidence type="ECO:0000256" key="1">
    <source>
        <dbReference type="ARBA" id="ARBA00022553"/>
    </source>
</evidence>
<name>A0A433J841_9PROT</name>
<dbReference type="EMBL" id="RZIJ01000010">
    <property type="protein sequence ID" value="RUQ70135.1"/>
    <property type="molecule type" value="Genomic_DNA"/>
</dbReference>
<dbReference type="SUPFAM" id="SSF52172">
    <property type="entry name" value="CheY-like"/>
    <property type="match status" value="1"/>
</dbReference>
<evidence type="ECO:0000313" key="4">
    <source>
        <dbReference type="EMBL" id="RUQ70135.1"/>
    </source>
</evidence>
<evidence type="ECO:0000256" key="2">
    <source>
        <dbReference type="PROSITE-ProRule" id="PRU00169"/>
    </source>
</evidence>
<dbReference type="PANTHER" id="PTHR44591:SF3">
    <property type="entry name" value="RESPONSE REGULATORY DOMAIN-CONTAINING PROTEIN"/>
    <property type="match status" value="1"/>
</dbReference>
<protein>
    <submittedName>
        <fullName evidence="4">Response regulator</fullName>
    </submittedName>
</protein>
<keyword evidence="5" id="KW-1185">Reference proteome</keyword>
<dbReference type="InterPro" id="IPR050595">
    <property type="entry name" value="Bact_response_regulator"/>
</dbReference>
<dbReference type="AlphaFoldDB" id="A0A433J841"/>
<feature type="modified residue" description="4-aspartylphosphate" evidence="2">
    <location>
        <position position="57"/>
    </location>
</feature>
<gene>
    <name evidence="4" type="ORF">EJ913_14105</name>
</gene>
<dbReference type="Gene3D" id="3.40.50.2300">
    <property type="match status" value="1"/>
</dbReference>
<dbReference type="SUPFAM" id="SSF55874">
    <property type="entry name" value="ATPase domain of HSP90 chaperone/DNA topoisomerase II/histidine kinase"/>
    <property type="match status" value="1"/>
</dbReference>
<reference evidence="4 5" key="1">
    <citation type="submission" date="2018-12" db="EMBL/GenBank/DDBJ databases">
        <authorList>
            <person name="Yang Y."/>
        </authorList>
    </citation>
    <scope>NUCLEOTIDE SEQUENCE [LARGE SCALE GENOMIC DNA]</scope>
    <source>
        <strain evidence="4 5">GSF71</strain>
    </source>
</reference>
<dbReference type="Gene3D" id="3.30.565.10">
    <property type="entry name" value="Histidine kinase-like ATPase, C-terminal domain"/>
    <property type="match status" value="1"/>
</dbReference>
<dbReference type="InterPro" id="IPR036890">
    <property type="entry name" value="HATPase_C_sf"/>
</dbReference>
<comment type="caution">
    <text evidence="4">The sequence shown here is derived from an EMBL/GenBank/DDBJ whole genome shotgun (WGS) entry which is preliminary data.</text>
</comment>
<dbReference type="RefSeq" id="WP_126998891.1">
    <property type="nucleotide sequence ID" value="NZ_CP173190.1"/>
</dbReference>
<sequence length="302" mass="33054">MAEPVTALVVDDEEMTRAIVAGYLARIGYRTLEAATLAEAWRILNDPAVTIHVALLDRRLHDGDGLKLFERMKTVPELAEIPVIIQTVSDSSADIAAAIRAGVFYYLIKPYDGALLRSVVRAAEESSGRMRSLQGDLRSRADAMGLMREARFRFRTPHEAQNLAIALSSIAETAHSLTFGLSEIMMNAVEHGILGIGFEAKSVLKATGTLGKEIETRLASPEHRDKHATLHVERNDDRIVFTVTDTGNGFDSSRYLTVDAFQSTATHGRGIALARMVGFDHLTYVGNGNRVIGVVDLNRPAR</sequence>
<dbReference type="SMART" id="SM00448">
    <property type="entry name" value="REC"/>
    <property type="match status" value="1"/>
</dbReference>
<feature type="domain" description="Response regulatory" evidence="3">
    <location>
        <begin position="6"/>
        <end position="124"/>
    </location>
</feature>